<evidence type="ECO:0000313" key="3">
    <source>
        <dbReference type="Proteomes" id="UP000199092"/>
    </source>
</evidence>
<dbReference type="Pfam" id="PF24740">
    <property type="entry name" value="DUF7691"/>
    <property type="match status" value="1"/>
</dbReference>
<name>A0A1H1MFP9_9ACTN</name>
<evidence type="ECO:0000259" key="1">
    <source>
        <dbReference type="Pfam" id="PF24740"/>
    </source>
</evidence>
<dbReference type="InterPro" id="IPR056108">
    <property type="entry name" value="DUF7691"/>
</dbReference>
<protein>
    <recommendedName>
        <fullName evidence="1">DUF7691 domain-containing protein</fullName>
    </recommendedName>
</protein>
<dbReference type="OrthoDB" id="3723918at2"/>
<proteinExistence type="predicted"/>
<keyword evidence="3" id="KW-1185">Reference proteome</keyword>
<dbReference type="EMBL" id="LT629749">
    <property type="protein sequence ID" value="SDR85432.1"/>
    <property type="molecule type" value="Genomic_DNA"/>
</dbReference>
<dbReference type="AlphaFoldDB" id="A0A1H1MFP9"/>
<sequence>MGELRLYAIGLDEVRGVFGAPDDRAAHLREVARKAFAPEPDPARTGLLSKLGPIFRRPPAAQVVSPTQPEPRDVEVLLAGAHVRPERTGATWRVLETLVCDLAWGSTKMSLTPQTLDELDFALARGGVSSSVGLRHLLDSSAELNLVPVQGLTVGWHRYETALAMAGAYRGALPQVKTTEQQDMVLALAHWLDGFVPWAQVAASLGRPVPDLVGFWAQ</sequence>
<accession>A0A1H1MFP9</accession>
<dbReference type="RefSeq" id="WP_157720273.1">
    <property type="nucleotide sequence ID" value="NZ_LT629749.1"/>
</dbReference>
<dbReference type="Proteomes" id="UP000199092">
    <property type="component" value="Chromosome I"/>
</dbReference>
<evidence type="ECO:0000313" key="2">
    <source>
        <dbReference type="EMBL" id="SDR85432.1"/>
    </source>
</evidence>
<feature type="domain" description="DUF7691" evidence="1">
    <location>
        <begin position="2"/>
        <end position="216"/>
    </location>
</feature>
<organism evidence="2 3">
    <name type="scientific">Friedmanniella luteola</name>
    <dbReference type="NCBI Taxonomy" id="546871"/>
    <lineage>
        <taxon>Bacteria</taxon>
        <taxon>Bacillati</taxon>
        <taxon>Actinomycetota</taxon>
        <taxon>Actinomycetes</taxon>
        <taxon>Propionibacteriales</taxon>
        <taxon>Nocardioidaceae</taxon>
        <taxon>Friedmanniella</taxon>
    </lineage>
</organism>
<reference evidence="2 3" key="1">
    <citation type="submission" date="2016-10" db="EMBL/GenBank/DDBJ databases">
        <authorList>
            <person name="de Groot N.N."/>
        </authorList>
    </citation>
    <scope>NUCLEOTIDE SEQUENCE [LARGE SCALE GENOMIC DNA]</scope>
    <source>
        <strain evidence="2 3">DSM 21741</strain>
    </source>
</reference>
<gene>
    <name evidence="2" type="ORF">SAMN04488543_0623</name>
</gene>